<keyword evidence="2" id="KW-1185">Reference proteome</keyword>
<name>A0A8X6UT17_NEPPI</name>
<proteinExistence type="predicted"/>
<organism evidence="1 2">
    <name type="scientific">Nephila pilipes</name>
    <name type="common">Giant wood spider</name>
    <name type="synonym">Nephila maculata</name>
    <dbReference type="NCBI Taxonomy" id="299642"/>
    <lineage>
        <taxon>Eukaryota</taxon>
        <taxon>Metazoa</taxon>
        <taxon>Ecdysozoa</taxon>
        <taxon>Arthropoda</taxon>
        <taxon>Chelicerata</taxon>
        <taxon>Arachnida</taxon>
        <taxon>Araneae</taxon>
        <taxon>Araneomorphae</taxon>
        <taxon>Entelegynae</taxon>
        <taxon>Araneoidea</taxon>
        <taxon>Nephilidae</taxon>
        <taxon>Nephila</taxon>
    </lineage>
</organism>
<protein>
    <submittedName>
        <fullName evidence="1">Uncharacterized protein</fullName>
    </submittedName>
</protein>
<sequence length="139" mass="15796">MNHGKFKISAVIPDSTNWLISSELKSPDLPPKAVLLWRLPPTLKRQPRSPPDDRFRTEISTQIRSKDIQSDSNHPPKSPFQCCSGRKSIINLHVQSPGHTGNYMHNLIITKLRQRGNIATNKKSILYVNIQPEGRLEIL</sequence>
<reference evidence="1" key="1">
    <citation type="submission" date="2020-08" db="EMBL/GenBank/DDBJ databases">
        <title>Multicomponent nature underlies the extraordinary mechanical properties of spider dragline silk.</title>
        <authorList>
            <person name="Kono N."/>
            <person name="Nakamura H."/>
            <person name="Mori M."/>
            <person name="Yoshida Y."/>
            <person name="Ohtoshi R."/>
            <person name="Malay A.D."/>
            <person name="Moran D.A.P."/>
            <person name="Tomita M."/>
            <person name="Numata K."/>
            <person name="Arakawa K."/>
        </authorList>
    </citation>
    <scope>NUCLEOTIDE SEQUENCE</scope>
</reference>
<evidence type="ECO:0000313" key="1">
    <source>
        <dbReference type="EMBL" id="GFU47369.1"/>
    </source>
</evidence>
<dbReference type="Proteomes" id="UP000887013">
    <property type="component" value="Unassembled WGS sequence"/>
</dbReference>
<accession>A0A8X6UT17</accession>
<dbReference type="EMBL" id="BMAW01086450">
    <property type="protein sequence ID" value="GFU47369.1"/>
    <property type="molecule type" value="Genomic_DNA"/>
</dbReference>
<dbReference type="AlphaFoldDB" id="A0A8X6UT17"/>
<comment type="caution">
    <text evidence="1">The sequence shown here is derived from an EMBL/GenBank/DDBJ whole genome shotgun (WGS) entry which is preliminary data.</text>
</comment>
<gene>
    <name evidence="1" type="ORF">NPIL_82311</name>
</gene>
<evidence type="ECO:0000313" key="2">
    <source>
        <dbReference type="Proteomes" id="UP000887013"/>
    </source>
</evidence>